<dbReference type="Gene3D" id="3.55.50.10">
    <property type="entry name" value="Baseplate protein-like domains"/>
    <property type="match status" value="1"/>
</dbReference>
<dbReference type="AlphaFoldDB" id="A0A917J737"/>
<accession>A0A917J737</accession>
<dbReference type="EMBL" id="BMDO01000002">
    <property type="protein sequence ID" value="GGI49884.1"/>
    <property type="molecule type" value="Genomic_DNA"/>
</dbReference>
<sequence length="625" mass="69113">METKIKIDISIEGTPITHFSSFNLDQRFNEHHTFQLRFNHDQIENTNKITLERSKDFIGKNLTVQFGRGEDYEHQFIGKITRVEIAQSHGFQGDIVVSGFSPSILIDRGPDLGSYLNKDLKTIVEKATADAPQNDLSMSIAPAYTLPIDYIIQYRESDFEFINRLSAEYHEWFYYDGVKLNFGKPAKLDEATLIYGRDLNSLQYGMQIAPLNYKKFSYHSQQDELLSSQPSGNSGGSPDLSHAIDASNQVYSKSYNEPLEVRVNSQKEIDTFVNDEHKAIVSELLNIMGNGDNPRVKLGSIVSISTSMRGITGFEVQDFGKFLVTAVYHQLDGVGHYQNTFEGVSADSEKLSVKQAQKPSPDMQLAIVLDNDDPKKQGRVKVQFKWQCTSNDPTEWLRVMSPNAGHGDTGKNRGFLVVPEKGDQVIVAFEEGNVARPVIMGSVYHGNNVDSSGFVNSNIKGMTSRRGSTLIFNDDRHHLTLGTNKANYIKIQNGEQFLTAEAGSKIVVHTGSSTITLDKDGNISISGKNISILGTQSVDIQSPKITMGNLAPAEGATKEQTAAATNTIDIKAKKIDIEAENELKEHAQVIRSDSKLMTKIKAGSYIEVDGGKVTDIKGSTAVRIN</sequence>
<comment type="caution">
    <text evidence="2">The sequence shown here is derived from an EMBL/GenBank/DDBJ whole genome shotgun (WGS) entry which is preliminary data.</text>
</comment>
<dbReference type="Gene3D" id="2.40.50.230">
    <property type="entry name" value="Gp5 N-terminal domain"/>
    <property type="match status" value="1"/>
</dbReference>
<dbReference type="Pfam" id="PF05954">
    <property type="entry name" value="Phage_GPD"/>
    <property type="match status" value="1"/>
</dbReference>
<dbReference type="Proteomes" id="UP000662074">
    <property type="component" value="Unassembled WGS sequence"/>
</dbReference>
<name>A0A917J737_9SPHI</name>
<dbReference type="InterPro" id="IPR037026">
    <property type="entry name" value="Vgr_OB-fold_dom_sf"/>
</dbReference>
<dbReference type="SUPFAM" id="SSF69279">
    <property type="entry name" value="Phage tail proteins"/>
    <property type="match status" value="1"/>
</dbReference>
<proteinExistence type="predicted"/>
<dbReference type="InterPro" id="IPR006531">
    <property type="entry name" value="Gp5/Vgr_OB"/>
</dbReference>
<evidence type="ECO:0000259" key="1">
    <source>
        <dbReference type="Pfam" id="PF04717"/>
    </source>
</evidence>
<gene>
    <name evidence="2" type="ORF">GCM10011425_10960</name>
</gene>
<dbReference type="SUPFAM" id="SSF69255">
    <property type="entry name" value="gp5 N-terminal domain-like"/>
    <property type="match status" value="1"/>
</dbReference>
<dbReference type="Pfam" id="PF04717">
    <property type="entry name" value="Phage_base_V"/>
    <property type="match status" value="1"/>
</dbReference>
<protein>
    <submittedName>
        <fullName evidence="2">Type IV secretion protein Rhs</fullName>
    </submittedName>
</protein>
<feature type="domain" description="Gp5/Type VI secretion system Vgr protein OB-fold" evidence="1">
    <location>
        <begin position="365"/>
        <end position="444"/>
    </location>
</feature>
<keyword evidence="3" id="KW-1185">Reference proteome</keyword>
<evidence type="ECO:0000313" key="2">
    <source>
        <dbReference type="EMBL" id="GGI49884.1"/>
    </source>
</evidence>
<dbReference type="RefSeq" id="WP_188414593.1">
    <property type="nucleotide sequence ID" value="NZ_BMDO01000002.1"/>
</dbReference>
<reference evidence="2" key="2">
    <citation type="submission" date="2020-09" db="EMBL/GenBank/DDBJ databases">
        <authorList>
            <person name="Sun Q."/>
            <person name="Sedlacek I."/>
        </authorList>
    </citation>
    <scope>NUCLEOTIDE SEQUENCE</scope>
    <source>
        <strain evidence="2">CCM 8711</strain>
    </source>
</reference>
<reference evidence="2" key="1">
    <citation type="journal article" date="2014" name="Int. J. Syst. Evol. Microbiol.">
        <title>Complete genome sequence of Corynebacterium casei LMG S-19264T (=DSM 44701T), isolated from a smear-ripened cheese.</title>
        <authorList>
            <consortium name="US DOE Joint Genome Institute (JGI-PGF)"/>
            <person name="Walter F."/>
            <person name="Albersmeier A."/>
            <person name="Kalinowski J."/>
            <person name="Ruckert C."/>
        </authorList>
    </citation>
    <scope>NUCLEOTIDE SEQUENCE</scope>
    <source>
        <strain evidence="2">CCM 8711</strain>
    </source>
</reference>
<organism evidence="2 3">
    <name type="scientific">Mucilaginibacter galii</name>
    <dbReference type="NCBI Taxonomy" id="2005073"/>
    <lineage>
        <taxon>Bacteria</taxon>
        <taxon>Pseudomonadati</taxon>
        <taxon>Bacteroidota</taxon>
        <taxon>Sphingobacteriia</taxon>
        <taxon>Sphingobacteriales</taxon>
        <taxon>Sphingobacteriaceae</taxon>
        <taxon>Mucilaginibacter</taxon>
    </lineage>
</organism>
<evidence type="ECO:0000313" key="3">
    <source>
        <dbReference type="Proteomes" id="UP000662074"/>
    </source>
</evidence>